<gene>
    <name evidence="1" type="ORF">CLUMA_CG011608</name>
</gene>
<reference evidence="1 2" key="1">
    <citation type="submission" date="2015-04" db="EMBL/GenBank/DDBJ databases">
        <authorList>
            <person name="Syromyatnikov M.Y."/>
            <person name="Popov V.N."/>
        </authorList>
    </citation>
    <scope>NUCLEOTIDE SEQUENCE [LARGE SCALE GENOMIC DNA]</scope>
</reference>
<proteinExistence type="predicted"/>
<name>A0A1J1IGS9_9DIPT</name>
<keyword evidence="2" id="KW-1185">Reference proteome</keyword>
<evidence type="ECO:0000313" key="2">
    <source>
        <dbReference type="Proteomes" id="UP000183832"/>
    </source>
</evidence>
<accession>A0A1J1IGS9</accession>
<dbReference type="EMBL" id="CVRI01000047">
    <property type="protein sequence ID" value="CRK98246.1"/>
    <property type="molecule type" value="Genomic_DNA"/>
</dbReference>
<protein>
    <submittedName>
        <fullName evidence="1">CLUMA_CG011608, isoform A</fullName>
    </submittedName>
</protein>
<organism evidence="1 2">
    <name type="scientific">Clunio marinus</name>
    <dbReference type="NCBI Taxonomy" id="568069"/>
    <lineage>
        <taxon>Eukaryota</taxon>
        <taxon>Metazoa</taxon>
        <taxon>Ecdysozoa</taxon>
        <taxon>Arthropoda</taxon>
        <taxon>Hexapoda</taxon>
        <taxon>Insecta</taxon>
        <taxon>Pterygota</taxon>
        <taxon>Neoptera</taxon>
        <taxon>Endopterygota</taxon>
        <taxon>Diptera</taxon>
        <taxon>Nematocera</taxon>
        <taxon>Chironomoidea</taxon>
        <taxon>Chironomidae</taxon>
        <taxon>Clunio</taxon>
    </lineage>
</organism>
<sequence length="79" mass="9204">MLNKKKTRQESLFRRVTNKRSSNLPQHGMVERKIRVVKKGRVKALRKPTVSKAFLSDLEGVDVLIVAYEIHIFIFNIIL</sequence>
<dbReference type="Proteomes" id="UP000183832">
    <property type="component" value="Unassembled WGS sequence"/>
</dbReference>
<evidence type="ECO:0000313" key="1">
    <source>
        <dbReference type="EMBL" id="CRK98246.1"/>
    </source>
</evidence>
<dbReference type="AlphaFoldDB" id="A0A1J1IGS9"/>